<feature type="domain" description="Putative zinc-finger" evidence="14">
    <location>
        <begin position="3"/>
        <end position="35"/>
    </location>
</feature>
<evidence type="ECO:0000256" key="11">
    <source>
        <dbReference type="SAM" id="MobiDB-lite"/>
    </source>
</evidence>
<gene>
    <name evidence="15" type="ORF">GCM10009668_21020</name>
</gene>
<keyword evidence="8" id="KW-0804">Transcription</keyword>
<dbReference type="InterPro" id="IPR018764">
    <property type="entry name" value="RskA_C"/>
</dbReference>
<evidence type="ECO:0000256" key="8">
    <source>
        <dbReference type="ARBA" id="ARBA00023163"/>
    </source>
</evidence>
<evidence type="ECO:0000256" key="12">
    <source>
        <dbReference type="SAM" id="Phobius"/>
    </source>
</evidence>
<evidence type="ECO:0000259" key="13">
    <source>
        <dbReference type="Pfam" id="PF10099"/>
    </source>
</evidence>
<keyword evidence="7 12" id="KW-0472">Membrane</keyword>
<dbReference type="RefSeq" id="WP_343994114.1">
    <property type="nucleotide sequence ID" value="NZ_BAAALG010000008.1"/>
</dbReference>
<reference evidence="15 16" key="1">
    <citation type="journal article" date="2019" name="Int. J. Syst. Evol. Microbiol.">
        <title>The Global Catalogue of Microorganisms (GCM) 10K type strain sequencing project: providing services to taxonomists for standard genome sequencing and annotation.</title>
        <authorList>
            <consortium name="The Broad Institute Genomics Platform"/>
            <consortium name="The Broad Institute Genome Sequencing Center for Infectious Disease"/>
            <person name="Wu L."/>
            <person name="Ma J."/>
        </authorList>
    </citation>
    <scope>NUCLEOTIDE SEQUENCE [LARGE SCALE GENOMIC DNA]</scope>
    <source>
        <strain evidence="15 16">JCM 13008</strain>
    </source>
</reference>
<organism evidence="15 16">
    <name type="scientific">Nocardioides dubius</name>
    <dbReference type="NCBI Taxonomy" id="317019"/>
    <lineage>
        <taxon>Bacteria</taxon>
        <taxon>Bacillati</taxon>
        <taxon>Actinomycetota</taxon>
        <taxon>Actinomycetes</taxon>
        <taxon>Propionibacteriales</taxon>
        <taxon>Nocardioidaceae</taxon>
        <taxon>Nocardioides</taxon>
    </lineage>
</organism>
<sequence>MNDIHALTGAYAIDALDDAERIAFEAHLDECEDCRTEVAELTETATLLSGLASTEPPAGQRAAVLAAISTVRPLPPLPQQDAPAKEEQAQPIPLAPAARRRPVRRFATWAAAAAVIVGIGTGVAVTQPWADDPEGFTPSASTQVLTADDAERVTLSFPDGAQATLVRSVTEGRAVLITKDMPAPPEGKVYQVWLQSPTGPMEPAAVMPIRPDQTVLLDGDASTATAAGITVEPTGGSPEPTTEPIALFDLAGSA</sequence>
<evidence type="ECO:0000256" key="2">
    <source>
        <dbReference type="ARBA" id="ARBA00004236"/>
    </source>
</evidence>
<dbReference type="Proteomes" id="UP001501581">
    <property type="component" value="Unassembled WGS sequence"/>
</dbReference>
<keyword evidence="3" id="KW-1003">Cell membrane</keyword>
<feature type="region of interest" description="Disordered" evidence="11">
    <location>
        <begin position="75"/>
        <end position="96"/>
    </location>
</feature>
<feature type="transmembrane region" description="Helical" evidence="12">
    <location>
        <begin position="106"/>
        <end position="130"/>
    </location>
</feature>
<dbReference type="PANTHER" id="PTHR37461:SF1">
    <property type="entry name" value="ANTI-SIGMA-K FACTOR RSKA"/>
    <property type="match status" value="1"/>
</dbReference>
<keyword evidence="16" id="KW-1185">Reference proteome</keyword>
<proteinExistence type="predicted"/>
<evidence type="ECO:0000313" key="15">
    <source>
        <dbReference type="EMBL" id="GAA1102321.1"/>
    </source>
</evidence>
<evidence type="ECO:0000259" key="14">
    <source>
        <dbReference type="Pfam" id="PF13490"/>
    </source>
</evidence>
<comment type="subcellular location">
    <subcellularLocation>
        <location evidence="2">Cell membrane</location>
    </subcellularLocation>
    <subcellularLocation>
        <location evidence="1">Membrane</location>
        <topology evidence="1">Single-pass membrane protein</topology>
    </subcellularLocation>
</comment>
<dbReference type="Pfam" id="PF10099">
    <property type="entry name" value="RskA_C"/>
    <property type="match status" value="1"/>
</dbReference>
<dbReference type="InterPro" id="IPR041916">
    <property type="entry name" value="Anti_sigma_zinc_sf"/>
</dbReference>
<evidence type="ECO:0000256" key="3">
    <source>
        <dbReference type="ARBA" id="ARBA00022475"/>
    </source>
</evidence>
<evidence type="ECO:0000313" key="16">
    <source>
        <dbReference type="Proteomes" id="UP001501581"/>
    </source>
</evidence>
<keyword evidence="4 12" id="KW-0812">Transmembrane</keyword>
<evidence type="ECO:0000256" key="4">
    <source>
        <dbReference type="ARBA" id="ARBA00022692"/>
    </source>
</evidence>
<evidence type="ECO:0000256" key="9">
    <source>
        <dbReference type="ARBA" id="ARBA00029829"/>
    </source>
</evidence>
<dbReference type="EMBL" id="BAAALG010000008">
    <property type="protein sequence ID" value="GAA1102321.1"/>
    <property type="molecule type" value="Genomic_DNA"/>
</dbReference>
<evidence type="ECO:0000256" key="1">
    <source>
        <dbReference type="ARBA" id="ARBA00004167"/>
    </source>
</evidence>
<keyword evidence="5 12" id="KW-1133">Transmembrane helix</keyword>
<protein>
    <recommendedName>
        <fullName evidence="10">Regulator of SigK</fullName>
    </recommendedName>
    <alternativeName>
        <fullName evidence="9">Sigma-K anti-sigma factor RskA</fullName>
    </alternativeName>
</protein>
<dbReference type="InterPro" id="IPR051474">
    <property type="entry name" value="Anti-sigma-K/W_factor"/>
</dbReference>
<dbReference type="Gene3D" id="1.10.10.1320">
    <property type="entry name" value="Anti-sigma factor, zinc-finger domain"/>
    <property type="match status" value="1"/>
</dbReference>
<evidence type="ECO:0000256" key="10">
    <source>
        <dbReference type="ARBA" id="ARBA00030803"/>
    </source>
</evidence>
<evidence type="ECO:0000256" key="6">
    <source>
        <dbReference type="ARBA" id="ARBA00023015"/>
    </source>
</evidence>
<dbReference type="Pfam" id="PF13490">
    <property type="entry name" value="zf-HC2"/>
    <property type="match status" value="1"/>
</dbReference>
<evidence type="ECO:0000256" key="5">
    <source>
        <dbReference type="ARBA" id="ARBA00022989"/>
    </source>
</evidence>
<keyword evidence="6" id="KW-0805">Transcription regulation</keyword>
<evidence type="ECO:0000256" key="7">
    <source>
        <dbReference type="ARBA" id="ARBA00023136"/>
    </source>
</evidence>
<name>A0ABN1TTQ6_9ACTN</name>
<feature type="domain" description="Anti-sigma K factor RskA C-terminal" evidence="13">
    <location>
        <begin position="108"/>
        <end position="245"/>
    </location>
</feature>
<dbReference type="InterPro" id="IPR027383">
    <property type="entry name" value="Znf_put"/>
</dbReference>
<dbReference type="PANTHER" id="PTHR37461">
    <property type="entry name" value="ANTI-SIGMA-K FACTOR RSKA"/>
    <property type="match status" value="1"/>
</dbReference>
<comment type="caution">
    <text evidence="15">The sequence shown here is derived from an EMBL/GenBank/DDBJ whole genome shotgun (WGS) entry which is preliminary data.</text>
</comment>
<accession>A0ABN1TTQ6</accession>